<dbReference type="KEGG" id="fhl:OE105_07810"/>
<proteinExistence type="predicted"/>
<evidence type="ECO:0000259" key="3">
    <source>
        <dbReference type="Pfam" id="PF07423"/>
    </source>
</evidence>
<feature type="domain" description="DUF1510" evidence="3">
    <location>
        <begin position="135"/>
        <end position="226"/>
    </location>
</feature>
<protein>
    <submittedName>
        <fullName evidence="4">DUF1510 family protein</fullName>
    </submittedName>
</protein>
<evidence type="ECO:0000256" key="2">
    <source>
        <dbReference type="SAM" id="Phobius"/>
    </source>
</evidence>
<feature type="transmembrane region" description="Helical" evidence="2">
    <location>
        <begin position="25"/>
        <end position="46"/>
    </location>
</feature>
<keyword evidence="2" id="KW-0472">Membrane</keyword>
<accession>A0A9E8RZD6</accession>
<feature type="region of interest" description="Disordered" evidence="1">
    <location>
        <begin position="53"/>
        <end position="115"/>
    </location>
</feature>
<sequence length="234" mass="26444">MSNYYPPIRRSRMEQHAKKRRKKDIILNILIGIVFLAIIIVGYSILFSNNSENEQASSSQNDETEVVNDGRANEGENSEENEGEENTNGVDEGTDNQVESPSSDEQTKEKMTDGEETGVIVEEQSDDPNVIKTVVNPSWQPIGTSQTGEHVTVYDEGSTDRIEMEQALAYATDTTVDNLIVWWLERGEIPNKHVIGTIEAKDDGQVYRVYLEWVDGKGWKPTKLEYLQENDKKS</sequence>
<keyword evidence="2" id="KW-0812">Transmembrane</keyword>
<gene>
    <name evidence="4" type="ORF">OE105_07810</name>
</gene>
<evidence type="ECO:0000313" key="5">
    <source>
        <dbReference type="Proteomes" id="UP001164726"/>
    </source>
</evidence>
<dbReference type="RefSeq" id="WP_275419648.1">
    <property type="nucleotide sequence ID" value="NZ_CP106877.1"/>
</dbReference>
<name>A0A9E8RZD6_9BACI</name>
<evidence type="ECO:0000256" key="1">
    <source>
        <dbReference type="SAM" id="MobiDB-lite"/>
    </source>
</evidence>
<dbReference type="AlphaFoldDB" id="A0A9E8RZD6"/>
<dbReference type="Proteomes" id="UP001164726">
    <property type="component" value="Chromosome"/>
</dbReference>
<keyword evidence="5" id="KW-1185">Reference proteome</keyword>
<evidence type="ECO:0000313" key="4">
    <source>
        <dbReference type="EMBL" id="WAA11537.1"/>
    </source>
</evidence>
<reference evidence="4" key="1">
    <citation type="submission" date="2022-09" db="EMBL/GenBank/DDBJ databases">
        <title>Complete Genomes of Fervidibacillus albus and Fervidibacillus halotolerans isolated from tidal flat sediments.</title>
        <authorList>
            <person name="Kwon K.K."/>
            <person name="Yang S.-H."/>
            <person name="Park M.J."/>
            <person name="Oh H.-M."/>
        </authorList>
    </citation>
    <scope>NUCLEOTIDE SEQUENCE</scope>
    <source>
        <strain evidence="4">MEBiC13594</strain>
    </source>
</reference>
<dbReference type="EMBL" id="CP106877">
    <property type="protein sequence ID" value="WAA11537.1"/>
    <property type="molecule type" value="Genomic_DNA"/>
</dbReference>
<dbReference type="Pfam" id="PF07423">
    <property type="entry name" value="DUF1510"/>
    <property type="match status" value="1"/>
</dbReference>
<feature type="compositionally biased region" description="Acidic residues" evidence="1">
    <location>
        <begin position="76"/>
        <end position="85"/>
    </location>
</feature>
<keyword evidence="2" id="KW-1133">Transmembrane helix</keyword>
<feature type="compositionally biased region" description="Polar residues" evidence="1">
    <location>
        <begin position="95"/>
        <end position="104"/>
    </location>
</feature>
<dbReference type="InterPro" id="IPR009988">
    <property type="entry name" value="DUF1510"/>
</dbReference>
<organism evidence="4 5">
    <name type="scientific">Fervidibacillus halotolerans</name>
    <dbReference type="NCBI Taxonomy" id="2980027"/>
    <lineage>
        <taxon>Bacteria</taxon>
        <taxon>Bacillati</taxon>
        <taxon>Bacillota</taxon>
        <taxon>Bacilli</taxon>
        <taxon>Bacillales</taxon>
        <taxon>Bacillaceae</taxon>
        <taxon>Fervidibacillus</taxon>
    </lineage>
</organism>